<reference evidence="12" key="1">
    <citation type="submission" date="2016-10" db="EMBL/GenBank/DDBJ databases">
        <authorList>
            <person name="Varghese N."/>
            <person name="Submissions S."/>
        </authorList>
    </citation>
    <scope>NUCLEOTIDE SEQUENCE [LARGE SCALE GENOMIC DNA]</scope>
    <source>
        <strain evidence="12">CGMCC 1.6474</strain>
    </source>
</reference>
<protein>
    <recommendedName>
        <fullName evidence="2">histidine kinase</fullName>
        <ecNumber evidence="2">2.7.13.3</ecNumber>
    </recommendedName>
</protein>
<dbReference type="InterPro" id="IPR011495">
    <property type="entry name" value="Sig_transdc_His_kin_sub2_dim/P"/>
</dbReference>
<dbReference type="InterPro" id="IPR004358">
    <property type="entry name" value="Sig_transdc_His_kin-like_C"/>
</dbReference>
<evidence type="ECO:0000313" key="11">
    <source>
        <dbReference type="EMBL" id="SFL38811.1"/>
    </source>
</evidence>
<feature type="compositionally biased region" description="Low complexity" evidence="8">
    <location>
        <begin position="14"/>
        <end position="27"/>
    </location>
</feature>
<evidence type="ECO:0000256" key="2">
    <source>
        <dbReference type="ARBA" id="ARBA00012438"/>
    </source>
</evidence>
<keyword evidence="9" id="KW-0812">Transmembrane</keyword>
<keyword evidence="3" id="KW-0597">Phosphoprotein</keyword>
<evidence type="ECO:0000256" key="8">
    <source>
        <dbReference type="SAM" id="MobiDB-lite"/>
    </source>
</evidence>
<keyword evidence="6 11" id="KW-0418">Kinase</keyword>
<comment type="catalytic activity">
    <reaction evidence="1">
        <text>ATP + protein L-histidine = ADP + protein N-phospho-L-histidine.</text>
        <dbReference type="EC" id="2.7.13.3"/>
    </reaction>
</comment>
<proteinExistence type="predicted"/>
<evidence type="ECO:0000256" key="7">
    <source>
        <dbReference type="ARBA" id="ARBA00022840"/>
    </source>
</evidence>
<dbReference type="PRINTS" id="PR00344">
    <property type="entry name" value="BCTRLSENSOR"/>
</dbReference>
<feature type="domain" description="Histidine kinase" evidence="10">
    <location>
        <begin position="149"/>
        <end position="343"/>
    </location>
</feature>
<dbReference type="Proteomes" id="UP000198804">
    <property type="component" value="Unassembled WGS sequence"/>
</dbReference>
<evidence type="ECO:0000313" key="12">
    <source>
        <dbReference type="Proteomes" id="UP000198804"/>
    </source>
</evidence>
<evidence type="ECO:0000256" key="3">
    <source>
        <dbReference type="ARBA" id="ARBA00022553"/>
    </source>
</evidence>
<evidence type="ECO:0000256" key="5">
    <source>
        <dbReference type="ARBA" id="ARBA00022741"/>
    </source>
</evidence>
<dbReference type="PANTHER" id="PTHR41523">
    <property type="entry name" value="TWO-COMPONENT SYSTEM SENSOR PROTEIN"/>
    <property type="match status" value="1"/>
</dbReference>
<dbReference type="InterPro" id="IPR003594">
    <property type="entry name" value="HATPase_dom"/>
</dbReference>
<evidence type="ECO:0000259" key="10">
    <source>
        <dbReference type="PROSITE" id="PS50109"/>
    </source>
</evidence>
<feature type="transmembrane region" description="Helical" evidence="9">
    <location>
        <begin position="69"/>
        <end position="90"/>
    </location>
</feature>
<dbReference type="PANTHER" id="PTHR41523:SF8">
    <property type="entry name" value="ETHYLENE RESPONSE SENSOR PROTEIN"/>
    <property type="match status" value="1"/>
</dbReference>
<feature type="transmembrane region" description="Helical" evidence="9">
    <location>
        <begin position="102"/>
        <end position="120"/>
    </location>
</feature>
<evidence type="ECO:0000256" key="4">
    <source>
        <dbReference type="ARBA" id="ARBA00022679"/>
    </source>
</evidence>
<keyword evidence="9" id="KW-0472">Membrane</keyword>
<dbReference type="SUPFAM" id="SSF55874">
    <property type="entry name" value="ATPase domain of HSP90 chaperone/DNA topoisomerase II/histidine kinase"/>
    <property type="match status" value="1"/>
</dbReference>
<dbReference type="OrthoDB" id="7991996at2"/>
<keyword evidence="9" id="KW-1133">Transmembrane helix</keyword>
<keyword evidence="12" id="KW-1185">Reference proteome</keyword>
<keyword evidence="7" id="KW-0067">ATP-binding</keyword>
<name>A0A1I4HBK8_9HYPH</name>
<evidence type="ECO:0000256" key="9">
    <source>
        <dbReference type="SAM" id="Phobius"/>
    </source>
</evidence>
<keyword evidence="5" id="KW-0547">Nucleotide-binding</keyword>
<dbReference type="STRING" id="414703.SAMN04488125_11411"/>
<accession>A0A1I4HBK8</accession>
<feature type="transmembrane region" description="Helical" evidence="9">
    <location>
        <begin position="31"/>
        <end position="57"/>
    </location>
</feature>
<gene>
    <name evidence="11" type="ORF">SAMN04488125_11411</name>
</gene>
<dbReference type="AlphaFoldDB" id="A0A1I4HBK8"/>
<dbReference type="EMBL" id="FOSV01000014">
    <property type="protein sequence ID" value="SFL38811.1"/>
    <property type="molecule type" value="Genomic_DNA"/>
</dbReference>
<dbReference type="GO" id="GO:0004673">
    <property type="term" value="F:protein histidine kinase activity"/>
    <property type="evidence" value="ECO:0007669"/>
    <property type="project" value="UniProtKB-EC"/>
</dbReference>
<sequence>MTMEAAGPGRPGRGRWLPRWPGPSRGGPPTALGSAALLVVGAGILVADPLPVILALLPAFAAAVASRYGTAAGICGLTGALSAMALAASALNQPDAEREMDLLVFAATALAASVVVGLVGHHRTGRLLSGESADALARACDDRTTLLVELEHRIRNDLAALQATATLLAASVREPEARTVLSDMSGRLRLFGCIYRRLGAEPANDAPVAMAPFLEEFHRELCEAHLGLRRIALDLRAEEAGLPRGRAVLVGLILNEGVTNALKHAFPGGRGGHIEIRFARDADDPATLVLSIADDGIGLAGQASPRGTGMGTRLLRALVSQLDGSLTLDAQDGRTILRVRFPA</sequence>
<dbReference type="Gene3D" id="3.30.565.10">
    <property type="entry name" value="Histidine kinase-like ATPase, C-terminal domain"/>
    <property type="match status" value="1"/>
</dbReference>
<dbReference type="Pfam" id="PF02518">
    <property type="entry name" value="HATPase_c"/>
    <property type="match status" value="1"/>
</dbReference>
<dbReference type="InterPro" id="IPR036890">
    <property type="entry name" value="HATPase_C_sf"/>
</dbReference>
<dbReference type="EC" id="2.7.13.3" evidence="2"/>
<keyword evidence="4" id="KW-0808">Transferase</keyword>
<dbReference type="RefSeq" id="WP_114436005.1">
    <property type="nucleotide sequence ID" value="NZ_FOSV01000014.1"/>
</dbReference>
<evidence type="ECO:0000256" key="6">
    <source>
        <dbReference type="ARBA" id="ARBA00022777"/>
    </source>
</evidence>
<dbReference type="InterPro" id="IPR005467">
    <property type="entry name" value="His_kinase_dom"/>
</dbReference>
<dbReference type="PROSITE" id="PS50109">
    <property type="entry name" value="HIS_KIN"/>
    <property type="match status" value="1"/>
</dbReference>
<dbReference type="GO" id="GO:0005524">
    <property type="term" value="F:ATP binding"/>
    <property type="evidence" value="ECO:0007669"/>
    <property type="project" value="UniProtKB-KW"/>
</dbReference>
<dbReference type="SMART" id="SM00387">
    <property type="entry name" value="HATPase_c"/>
    <property type="match status" value="1"/>
</dbReference>
<dbReference type="Pfam" id="PF07568">
    <property type="entry name" value="HisKA_2"/>
    <property type="match status" value="1"/>
</dbReference>
<feature type="region of interest" description="Disordered" evidence="8">
    <location>
        <begin position="1"/>
        <end position="27"/>
    </location>
</feature>
<evidence type="ECO:0000256" key="1">
    <source>
        <dbReference type="ARBA" id="ARBA00000085"/>
    </source>
</evidence>
<organism evidence="11 12">
    <name type="scientific">Methylorubrum salsuginis</name>
    <dbReference type="NCBI Taxonomy" id="414703"/>
    <lineage>
        <taxon>Bacteria</taxon>
        <taxon>Pseudomonadati</taxon>
        <taxon>Pseudomonadota</taxon>
        <taxon>Alphaproteobacteria</taxon>
        <taxon>Hyphomicrobiales</taxon>
        <taxon>Methylobacteriaceae</taxon>
        <taxon>Methylorubrum</taxon>
    </lineage>
</organism>